<evidence type="ECO:0000256" key="1">
    <source>
        <dbReference type="ARBA" id="ARBA00022729"/>
    </source>
</evidence>
<evidence type="ECO:0000313" key="5">
    <source>
        <dbReference type="EMBL" id="KID56404.1"/>
    </source>
</evidence>
<reference evidence="5 6" key="1">
    <citation type="submission" date="2014-12" db="EMBL/GenBank/DDBJ databases">
        <title>Draft Genome Sequence of Pseudoalteromonas luteoviolacea HI1.</title>
        <authorList>
            <person name="Asahina A.Y."/>
            <person name="Hadfield M.G."/>
        </authorList>
    </citation>
    <scope>NUCLEOTIDE SEQUENCE [LARGE SCALE GENOMIC DNA]</scope>
    <source>
        <strain evidence="5 6">HI1</strain>
    </source>
</reference>
<dbReference type="Pfam" id="PF13505">
    <property type="entry name" value="OMP_b-brl"/>
    <property type="match status" value="1"/>
</dbReference>
<evidence type="ECO:0000259" key="3">
    <source>
        <dbReference type="Pfam" id="PF13505"/>
    </source>
</evidence>
<dbReference type="OrthoDB" id="6289599at2"/>
<evidence type="ECO:0000256" key="2">
    <source>
        <dbReference type="SAM" id="SignalP"/>
    </source>
</evidence>
<comment type="caution">
    <text evidence="5">The sequence shown here is derived from an EMBL/GenBank/DDBJ whole genome shotgun (WGS) entry which is preliminary data.</text>
</comment>
<evidence type="ECO:0000313" key="6">
    <source>
        <dbReference type="Proteomes" id="UP000031327"/>
    </source>
</evidence>
<accession>A0A0C1MHI5</accession>
<dbReference type="Proteomes" id="UP000031327">
    <property type="component" value="Unassembled WGS sequence"/>
</dbReference>
<name>A0A0C1MHI5_9GAMM</name>
<protein>
    <recommendedName>
        <fullName evidence="3">Outer membrane protein beta-barrel domain-containing protein</fullName>
    </recommendedName>
</protein>
<feature type="chain" id="PRO_5007392240" description="Outer membrane protein beta-barrel domain-containing protein" evidence="2">
    <location>
        <begin position="20"/>
        <end position="203"/>
    </location>
</feature>
<dbReference type="EMBL" id="JWIC01000007">
    <property type="protein sequence ID" value="KID55680.1"/>
    <property type="molecule type" value="Genomic_DNA"/>
</dbReference>
<dbReference type="EMBL" id="JWIC01000007">
    <property type="protein sequence ID" value="KID56404.1"/>
    <property type="molecule type" value="Genomic_DNA"/>
</dbReference>
<proteinExistence type="predicted"/>
<keyword evidence="1 2" id="KW-0732">Signal</keyword>
<evidence type="ECO:0000313" key="4">
    <source>
        <dbReference type="EMBL" id="KID55680.1"/>
    </source>
</evidence>
<dbReference type="InterPro" id="IPR027385">
    <property type="entry name" value="Beta-barrel_OMP"/>
</dbReference>
<organism evidence="5 6">
    <name type="scientific">Pseudoalteromonas luteoviolacea</name>
    <dbReference type="NCBI Taxonomy" id="43657"/>
    <lineage>
        <taxon>Bacteria</taxon>
        <taxon>Pseudomonadati</taxon>
        <taxon>Pseudomonadota</taxon>
        <taxon>Gammaproteobacteria</taxon>
        <taxon>Alteromonadales</taxon>
        <taxon>Pseudoalteromonadaceae</taxon>
        <taxon>Pseudoalteromonas</taxon>
    </lineage>
</organism>
<feature type="signal peptide" evidence="2">
    <location>
        <begin position="1"/>
        <end position="19"/>
    </location>
</feature>
<dbReference type="RefSeq" id="WP_039610258.1">
    <property type="nucleotide sequence ID" value="NZ_JWIC01000007.1"/>
</dbReference>
<dbReference type="SUPFAM" id="SSF56935">
    <property type="entry name" value="Porins"/>
    <property type="match status" value="1"/>
</dbReference>
<gene>
    <name evidence="4" type="ORF">JF50_14945</name>
    <name evidence="5" type="ORF">JF50_19535</name>
</gene>
<sequence length="203" mass="23097">MKKQLLMAAVAACSINAQAADLSNTYIELGYSKSDFKDDMYFDNKTDLDLVGHQVSLSYEFENGIYAGIHTKRHKDTFLIAFFDRDIDLNENVLELGYVAHETENGRLSVGAFAGELELEIEDSSSDADLYRLYTGYDYRFNQYFSAFAKLGYESLDGKEASSENGLWTEVGIRAHWGASSFSWEFSEGKRIEQVAFVYRYSF</sequence>
<dbReference type="AlphaFoldDB" id="A0A0C1MHI5"/>
<feature type="domain" description="Outer membrane protein beta-barrel" evidence="3">
    <location>
        <begin position="6"/>
        <end position="162"/>
    </location>
</feature>